<protein>
    <submittedName>
        <fullName evidence="2">Uncharacterized protein</fullName>
    </submittedName>
</protein>
<dbReference type="PROSITE" id="PS51257">
    <property type="entry name" value="PROKAR_LIPOPROTEIN"/>
    <property type="match status" value="1"/>
</dbReference>
<evidence type="ECO:0000313" key="3">
    <source>
        <dbReference type="Proteomes" id="UP000197156"/>
    </source>
</evidence>
<evidence type="ECO:0000313" key="2">
    <source>
        <dbReference type="EMBL" id="ASI99048.1"/>
    </source>
</evidence>
<sequence length="560" mass="60283">MKGKTIAGFALLLGIVMVGAFISGCIGQGTVTRTVSSPSPSPSGTSVGTSTKTQSPAPGNEWEPKEKELTALVDEYDKEIVDTGEKLAKTGFELQSEEIMKWDRTSTELLKMAREEKDPKTKVLILNGLAMLRYHELTNVRALAGIGALERAYWENATTGEPIEPFYSMRGTFFYVSGKGIEELDRAGIVERMKTVRGYKMESLEIYHFGTGSTLRAIREGGRTVGAGQVVSIRVGAKNGFRMEAVNGTGSELLLIDPNTGETVMRIAPDKNGVYSVPPLNTTLVGMADDEGFCYKKLPLDSHTLNTIPEGPDEPLICPSPQIAPFIFEPTDDGVTPVPVEDLYLLPGKYTVTTLVMKADLKELAEQLVNVNMRVGGGSIGVETPKKALDAFQDAQTKGYSAEMGTPAEACSCTVSPLLKDVFGRAFGGPFGEVPEPKALNITFGNGPYIPIAWDKLENQSSIVVVYAITDSSGNTLIAIGDPGVKQGTKKPSTNRLASNYLDRTYIEVFTGRNAAGEEINVVAFKILNPDGTVGFRTTALLRRGRVVMAAVPLSTDTEK</sequence>
<reference evidence="2 3" key="1">
    <citation type="submission" date="2016-03" db="EMBL/GenBank/DDBJ databases">
        <title>Complete genome sequence of Thermococcus celer.</title>
        <authorList>
            <person name="Oger P.M."/>
        </authorList>
    </citation>
    <scope>NUCLEOTIDE SEQUENCE [LARGE SCALE GENOMIC DNA]</scope>
    <source>
        <strain evidence="2 3">Vu 13</strain>
    </source>
</reference>
<proteinExistence type="predicted"/>
<dbReference type="AlphaFoldDB" id="A0A218P2B4"/>
<gene>
    <name evidence="2" type="ORF">A3L02_05445</name>
</gene>
<name>A0A218P2B4_THECE</name>
<dbReference type="KEGG" id="tce:A3L02_05445"/>
<feature type="region of interest" description="Disordered" evidence="1">
    <location>
        <begin position="31"/>
        <end position="63"/>
    </location>
</feature>
<dbReference type="Proteomes" id="UP000197156">
    <property type="component" value="Chromosome"/>
</dbReference>
<evidence type="ECO:0000256" key="1">
    <source>
        <dbReference type="SAM" id="MobiDB-lite"/>
    </source>
</evidence>
<organism evidence="2 3">
    <name type="scientific">Thermococcus celer Vu 13 = JCM 8558</name>
    <dbReference type="NCBI Taxonomy" id="1293037"/>
    <lineage>
        <taxon>Archaea</taxon>
        <taxon>Methanobacteriati</taxon>
        <taxon>Methanobacteriota</taxon>
        <taxon>Thermococci</taxon>
        <taxon>Thermococcales</taxon>
        <taxon>Thermococcaceae</taxon>
        <taxon>Thermococcus</taxon>
    </lineage>
</organism>
<accession>A0A218P2B4</accession>
<keyword evidence="3" id="KW-1185">Reference proteome</keyword>
<feature type="compositionally biased region" description="Low complexity" evidence="1">
    <location>
        <begin position="31"/>
        <end position="53"/>
    </location>
</feature>
<dbReference type="EMBL" id="CP014854">
    <property type="protein sequence ID" value="ASI99048.1"/>
    <property type="molecule type" value="Genomic_DNA"/>
</dbReference>